<feature type="transmembrane region" description="Helical" evidence="1">
    <location>
        <begin position="52"/>
        <end position="73"/>
    </location>
</feature>
<accession>A0A6B3QGQ2</accession>
<proteinExistence type="predicted"/>
<dbReference type="EMBL" id="JAAIFS010000001">
    <property type="protein sequence ID" value="NEV85371.1"/>
    <property type="molecule type" value="Genomic_DNA"/>
</dbReference>
<comment type="caution">
    <text evidence="2">The sequence shown here is derived from an EMBL/GenBank/DDBJ whole genome shotgun (WGS) entry which is preliminary data.</text>
</comment>
<sequence>MSTHQLAALARTAEPRLMLRRFLALDAVVTGTNALAYLALSGPLGRYLGAGSGLLLALGAFLAVYAGCVGLLAARTRPPALGVRAVVEANLAWAAVSIVALALWLTPTTPGAVWTVLQALVVTGFALVQYGALRQGQGSSE</sequence>
<evidence type="ECO:0000313" key="2">
    <source>
        <dbReference type="EMBL" id="NEV85371.1"/>
    </source>
</evidence>
<evidence type="ECO:0000256" key="1">
    <source>
        <dbReference type="SAM" id="Phobius"/>
    </source>
</evidence>
<name>A0A6B3QGQ2_STRTE</name>
<evidence type="ECO:0008006" key="3">
    <source>
        <dbReference type="Google" id="ProtNLM"/>
    </source>
</evidence>
<feature type="transmembrane region" description="Helical" evidence="1">
    <location>
        <begin position="111"/>
        <end position="133"/>
    </location>
</feature>
<dbReference type="RefSeq" id="WP_164457272.1">
    <property type="nucleotide sequence ID" value="NZ_JAAIFS010000001.1"/>
</dbReference>
<protein>
    <recommendedName>
        <fullName evidence="3">Integral membrane protein</fullName>
    </recommendedName>
</protein>
<feature type="transmembrane region" description="Helical" evidence="1">
    <location>
        <begin position="21"/>
        <end position="40"/>
    </location>
</feature>
<gene>
    <name evidence="2" type="ORF">GUR47_01515</name>
</gene>
<keyword evidence="1" id="KW-0812">Transmembrane</keyword>
<keyword evidence="1" id="KW-0472">Membrane</keyword>
<organism evidence="2">
    <name type="scientific">Streptomyces tendae</name>
    <dbReference type="NCBI Taxonomy" id="1932"/>
    <lineage>
        <taxon>Bacteria</taxon>
        <taxon>Bacillati</taxon>
        <taxon>Actinomycetota</taxon>
        <taxon>Actinomycetes</taxon>
        <taxon>Kitasatosporales</taxon>
        <taxon>Streptomycetaceae</taxon>
        <taxon>Streptomyces</taxon>
    </lineage>
</organism>
<feature type="transmembrane region" description="Helical" evidence="1">
    <location>
        <begin position="85"/>
        <end position="105"/>
    </location>
</feature>
<dbReference type="AlphaFoldDB" id="A0A6B3QGQ2"/>
<keyword evidence="1" id="KW-1133">Transmembrane helix</keyword>
<reference evidence="2" key="1">
    <citation type="journal article" date="2020" name="Microorganisms">
        <title>Isolation, Genomic and Metabolomic Characterization of Streptomyces tendae VITAKN with Quorum Sensing Inhibitory Activity from Southern India.</title>
        <authorList>
            <person name="Ishaque N.M."/>
            <person name="Burgsdorf I."/>
            <person name="Limlingan Malit J.J."/>
            <person name="Saha S."/>
            <person name="Teta R."/>
            <person name="Ewe D."/>
            <person name="Kannabiran K."/>
            <person name="Hrouzek P."/>
            <person name="Steindler L."/>
            <person name="Costantino V."/>
            <person name="Saurav K."/>
        </authorList>
    </citation>
    <scope>NUCLEOTIDE SEQUENCE</scope>
    <source>
        <strain evidence="2">VITAKN</strain>
    </source>
</reference>